<reference evidence="2 3" key="1">
    <citation type="journal article" date="2019" name="Int. J. Syst. Evol. Microbiol.">
        <title>The Global Catalogue of Microorganisms (GCM) 10K type strain sequencing project: providing services to taxonomists for standard genome sequencing and annotation.</title>
        <authorList>
            <consortium name="The Broad Institute Genomics Platform"/>
            <consortium name="The Broad Institute Genome Sequencing Center for Infectious Disease"/>
            <person name="Wu L."/>
            <person name="Ma J."/>
        </authorList>
    </citation>
    <scope>NUCLEOTIDE SEQUENCE [LARGE SCALE GENOMIC DNA]</scope>
    <source>
        <strain evidence="2 3">PJ61</strain>
    </source>
</reference>
<feature type="compositionally biased region" description="Low complexity" evidence="1">
    <location>
        <begin position="62"/>
        <end position="74"/>
    </location>
</feature>
<sequence length="268" mass="27543">MAKSRLLAITFALLVAVATITGGAAAGIDGAAASVNATENGTVENTTVENTTSEETTDTKPTENTTETEPAGPTRAPPDPQPDRQPDNLGPDLHHTLSADSGAGLTQEAASDGEGLFVTVVPAQGAGPAATATGEYGTVEQIVNGEVEATVPKDSVSTLADDSRVERVRFPKFTQQTDLSSSNRTAGSKTIGDEYLRNVSKTGDDVRIAVIDQSFDPTYDPIADNVVETNGYASHGISDGDTAHGDASAQIVTTVAPDVELVLPCFAA</sequence>
<feature type="region of interest" description="Disordered" evidence="1">
    <location>
        <begin position="39"/>
        <end position="99"/>
    </location>
</feature>
<evidence type="ECO:0000313" key="3">
    <source>
        <dbReference type="Proteomes" id="UP001596274"/>
    </source>
</evidence>
<dbReference type="InterPro" id="IPR036852">
    <property type="entry name" value="Peptidase_S8/S53_dom_sf"/>
</dbReference>
<gene>
    <name evidence="2" type="ORF">ACFQDD_01920</name>
</gene>
<accession>A0ABD5T337</accession>
<evidence type="ECO:0000313" key="2">
    <source>
        <dbReference type="EMBL" id="MFC6770292.1"/>
    </source>
</evidence>
<feature type="compositionally biased region" description="Basic and acidic residues" evidence="1">
    <location>
        <begin position="81"/>
        <end position="97"/>
    </location>
</feature>
<organism evidence="2 3">
    <name type="scientific">Halorubrum pallidum</name>
    <dbReference type="NCBI Taxonomy" id="1526114"/>
    <lineage>
        <taxon>Archaea</taxon>
        <taxon>Methanobacteriati</taxon>
        <taxon>Methanobacteriota</taxon>
        <taxon>Stenosarchaea group</taxon>
        <taxon>Halobacteria</taxon>
        <taxon>Halobacteriales</taxon>
        <taxon>Haloferacaceae</taxon>
        <taxon>Halorubrum</taxon>
    </lineage>
</organism>
<dbReference type="EMBL" id="JBHSWT010000043">
    <property type="protein sequence ID" value="MFC6770292.1"/>
    <property type="molecule type" value="Genomic_DNA"/>
</dbReference>
<evidence type="ECO:0000256" key="1">
    <source>
        <dbReference type="SAM" id="MobiDB-lite"/>
    </source>
</evidence>
<comment type="caution">
    <text evidence="2">The sequence shown here is derived from an EMBL/GenBank/DDBJ whole genome shotgun (WGS) entry which is preliminary data.</text>
</comment>
<protein>
    <recommendedName>
        <fullName evidence="4">Peptidase S8/S53 domain-containing protein</fullName>
    </recommendedName>
</protein>
<dbReference type="Proteomes" id="UP001596274">
    <property type="component" value="Unassembled WGS sequence"/>
</dbReference>
<dbReference type="Gene3D" id="3.40.50.200">
    <property type="entry name" value="Peptidase S8/S53 domain"/>
    <property type="match status" value="1"/>
</dbReference>
<proteinExistence type="predicted"/>
<evidence type="ECO:0008006" key="4">
    <source>
        <dbReference type="Google" id="ProtNLM"/>
    </source>
</evidence>
<name>A0ABD5T337_9EURY</name>
<dbReference type="SUPFAM" id="SSF52743">
    <property type="entry name" value="Subtilisin-like"/>
    <property type="match status" value="1"/>
</dbReference>
<dbReference type="AlphaFoldDB" id="A0ABD5T337"/>
<feature type="compositionally biased region" description="Low complexity" evidence="1">
    <location>
        <begin position="39"/>
        <end position="54"/>
    </location>
</feature>
<keyword evidence="3" id="KW-1185">Reference proteome</keyword>